<dbReference type="EMBL" id="MFSP01000178">
    <property type="protein sequence ID" value="OGI62381.1"/>
    <property type="molecule type" value="Genomic_DNA"/>
</dbReference>
<sequence>MKTNHAVLLVTLPDSAGVDFGLVDFRRAPAAFIKPEHYDYYYPYYASPLDYFAPATKSTLAGKTGHFSGTRLRTAEPIGGTYMQDIAGTAQGNWFFPGVYHSNSTDLAPSLSLASDYVDPAQPLMAIGTSIVGMSAGLYSFNVATTGSINRAFRDITADGTTYCYDHFLTGQTTGGMPLSQSSGILLLSMPSDTTLKVERIAAASCAAATAWAFSANATTFER</sequence>
<comment type="caution">
    <text evidence="1">The sequence shown here is derived from an EMBL/GenBank/DDBJ whole genome shotgun (WGS) entry which is preliminary data.</text>
</comment>
<evidence type="ECO:0000313" key="1">
    <source>
        <dbReference type="EMBL" id="OGI62381.1"/>
    </source>
</evidence>
<organism evidence="1 2">
    <name type="scientific">Candidatus Muproteobacteria bacterium RBG_16_60_9</name>
    <dbReference type="NCBI Taxonomy" id="1817755"/>
    <lineage>
        <taxon>Bacteria</taxon>
        <taxon>Pseudomonadati</taxon>
        <taxon>Pseudomonadota</taxon>
        <taxon>Candidatus Muproteobacteria</taxon>
    </lineage>
</organism>
<proteinExistence type="predicted"/>
<name>A0A1F6UY91_9PROT</name>
<accession>A0A1F6UY91</accession>
<protein>
    <submittedName>
        <fullName evidence="1">Uncharacterized protein</fullName>
    </submittedName>
</protein>
<gene>
    <name evidence="1" type="ORF">A2W18_10605</name>
</gene>
<evidence type="ECO:0000313" key="2">
    <source>
        <dbReference type="Proteomes" id="UP000179076"/>
    </source>
</evidence>
<dbReference type="AlphaFoldDB" id="A0A1F6UY91"/>
<dbReference type="Proteomes" id="UP000179076">
    <property type="component" value="Unassembled WGS sequence"/>
</dbReference>
<reference evidence="1 2" key="1">
    <citation type="journal article" date="2016" name="Nat. Commun.">
        <title>Thousands of microbial genomes shed light on interconnected biogeochemical processes in an aquifer system.</title>
        <authorList>
            <person name="Anantharaman K."/>
            <person name="Brown C.T."/>
            <person name="Hug L.A."/>
            <person name="Sharon I."/>
            <person name="Castelle C.J."/>
            <person name="Probst A.J."/>
            <person name="Thomas B.C."/>
            <person name="Singh A."/>
            <person name="Wilkins M.J."/>
            <person name="Karaoz U."/>
            <person name="Brodie E.L."/>
            <person name="Williams K.H."/>
            <person name="Hubbard S.S."/>
            <person name="Banfield J.F."/>
        </authorList>
    </citation>
    <scope>NUCLEOTIDE SEQUENCE [LARGE SCALE GENOMIC DNA]</scope>
</reference>